<dbReference type="InterPro" id="IPR011545">
    <property type="entry name" value="DEAD/DEAH_box_helicase_dom"/>
</dbReference>
<keyword evidence="7" id="KW-1185">Reference proteome</keyword>
<gene>
    <name evidence="6" type="ORF">H5993_08045</name>
</gene>
<name>A0ABS2EQM9_9LACO</name>
<dbReference type="Proteomes" id="UP000776629">
    <property type="component" value="Unassembled WGS sequence"/>
</dbReference>
<keyword evidence="6" id="KW-0378">Hydrolase</keyword>
<dbReference type="SMART" id="SM00490">
    <property type="entry name" value="HELICc"/>
    <property type="match status" value="1"/>
</dbReference>
<dbReference type="PANTHER" id="PTHR30580:SF1">
    <property type="entry name" value="COMF OPERON PROTEIN 1"/>
    <property type="match status" value="1"/>
</dbReference>
<evidence type="ECO:0000313" key="7">
    <source>
        <dbReference type="Proteomes" id="UP000776629"/>
    </source>
</evidence>
<feature type="domain" description="Helicase C-terminal" evidence="5">
    <location>
        <begin position="297"/>
        <end position="438"/>
    </location>
</feature>
<organism evidence="6 7">
    <name type="scientific">Limosilactobacillus alvi</name>
    <dbReference type="NCBI Taxonomy" id="990412"/>
    <lineage>
        <taxon>Bacteria</taxon>
        <taxon>Bacillati</taxon>
        <taxon>Bacillota</taxon>
        <taxon>Bacilli</taxon>
        <taxon>Lactobacillales</taxon>
        <taxon>Lactobacillaceae</taxon>
        <taxon>Limosilactobacillus</taxon>
    </lineage>
</organism>
<keyword evidence="6" id="KW-0347">Helicase</keyword>
<dbReference type="InterPro" id="IPR014001">
    <property type="entry name" value="Helicase_ATP-bd"/>
</dbReference>
<evidence type="ECO:0000313" key="6">
    <source>
        <dbReference type="EMBL" id="MBM6754705.1"/>
    </source>
</evidence>
<feature type="domain" description="Helicase ATP-binding" evidence="4">
    <location>
        <begin position="110"/>
        <end position="261"/>
    </location>
</feature>
<evidence type="ECO:0000259" key="4">
    <source>
        <dbReference type="PROSITE" id="PS51192"/>
    </source>
</evidence>
<dbReference type="Gene3D" id="3.40.50.300">
    <property type="entry name" value="P-loop containing nucleotide triphosphate hydrolases"/>
    <property type="match status" value="2"/>
</dbReference>
<evidence type="ECO:0000256" key="2">
    <source>
        <dbReference type="ARBA" id="ARBA00022840"/>
    </source>
</evidence>
<proteinExistence type="predicted"/>
<comment type="caution">
    <text evidence="6">The sequence shown here is derived from an EMBL/GenBank/DDBJ whole genome shotgun (WGS) entry which is preliminary data.</text>
</comment>
<dbReference type="EMBL" id="JACJJQ010000045">
    <property type="protein sequence ID" value="MBM6754705.1"/>
    <property type="molecule type" value="Genomic_DNA"/>
</dbReference>
<keyword evidence="2" id="KW-0067">ATP-binding</keyword>
<evidence type="ECO:0000259" key="5">
    <source>
        <dbReference type="PROSITE" id="PS51194"/>
    </source>
</evidence>
<accession>A0ABS2EQM9</accession>
<dbReference type="PROSITE" id="PS51194">
    <property type="entry name" value="HELICASE_CTER"/>
    <property type="match status" value="1"/>
</dbReference>
<dbReference type="PROSITE" id="PS51192">
    <property type="entry name" value="HELICASE_ATP_BIND_1"/>
    <property type="match status" value="1"/>
</dbReference>
<dbReference type="RefSeq" id="WP_204776959.1">
    <property type="nucleotide sequence ID" value="NZ_JACJJQ010000045.1"/>
</dbReference>
<dbReference type="GO" id="GO:0004386">
    <property type="term" value="F:helicase activity"/>
    <property type="evidence" value="ECO:0007669"/>
    <property type="project" value="UniProtKB-KW"/>
</dbReference>
<evidence type="ECO:0000256" key="3">
    <source>
        <dbReference type="ARBA" id="ARBA00023125"/>
    </source>
</evidence>
<keyword evidence="1" id="KW-0547">Nucleotide-binding</keyword>
<evidence type="ECO:0000256" key="1">
    <source>
        <dbReference type="ARBA" id="ARBA00022741"/>
    </source>
</evidence>
<dbReference type="SUPFAM" id="SSF52540">
    <property type="entry name" value="P-loop containing nucleoside triphosphate hydrolases"/>
    <property type="match status" value="1"/>
</dbReference>
<dbReference type="SMART" id="SM00487">
    <property type="entry name" value="DEXDc"/>
    <property type="match status" value="1"/>
</dbReference>
<dbReference type="Pfam" id="PF00271">
    <property type="entry name" value="Helicase_C"/>
    <property type="match status" value="1"/>
</dbReference>
<reference evidence="6 7" key="1">
    <citation type="journal article" date="2021" name="Sci. Rep.">
        <title>The distribution of antibiotic resistance genes in chicken gut microbiota commensals.</title>
        <authorList>
            <person name="Juricova H."/>
            <person name="Matiasovicova J."/>
            <person name="Kubasova T."/>
            <person name="Cejkova D."/>
            <person name="Rychlik I."/>
        </authorList>
    </citation>
    <scope>NUCLEOTIDE SEQUENCE [LARGE SCALE GENOMIC DNA]</scope>
    <source>
        <strain evidence="6 7">An810</strain>
    </source>
</reference>
<keyword evidence="3" id="KW-0238">DNA-binding</keyword>
<dbReference type="InterPro" id="IPR027417">
    <property type="entry name" value="P-loop_NTPase"/>
</dbReference>
<protein>
    <submittedName>
        <fullName evidence="6">DEAD/DEAH box helicase family protein</fullName>
    </submittedName>
</protein>
<dbReference type="Pfam" id="PF00270">
    <property type="entry name" value="DEAD"/>
    <property type="match status" value="1"/>
</dbReference>
<sequence>MEKELLYGRRELVPIIQVAKDLTAVSVLPTMEIKGGMIRCCRCNHQFVKDQVALPNQQYYCPACINLGRVSTLCKFYHVAEPNQFNPPVTILKWQGELSPLQVKAAETVKAKMAAHAHHLLWAVTGAGKTEMTYPAIAQALAKKERVAIASPRIDVCRELYPRFKRDFNVEIALLYGGMEEPYTYRQLTICTTHQLLRFYHAFDLLVVDEVDAFPYAMNPELLFATQQAIKPKGGLLLMTATPDQRLLQRVRKKELSISYLPLRYHRHLLPEIHPVIVGNWRKRVTKGNLPTSLITWIKRRLNEKREFLFFVPHIADLSGVAAILRQRFKNIRFTTVHAADPDRAAKVMQMRHHELDFLITTTILERGVTFPAIDLLVLGADDPIFSPAALVQIAGRVGRSPQRPTGNITFFIGAYAKNVTQAIHQIKLVNRKGRCLQ</sequence>
<dbReference type="PANTHER" id="PTHR30580">
    <property type="entry name" value="PRIMOSOMAL PROTEIN N"/>
    <property type="match status" value="1"/>
</dbReference>
<dbReference type="InterPro" id="IPR001650">
    <property type="entry name" value="Helicase_C-like"/>
</dbReference>